<evidence type="ECO:0000313" key="2">
    <source>
        <dbReference type="EMBL" id="CAD8082985.1"/>
    </source>
</evidence>
<sequence length="334" mass="39572">MEQQLIKKEMFFLLLYGVIILAMSLLMIGLYEYNEMFYLFEWVWLLFFGKILSMVLLINERSINEEEREQLLEKEISEHKQTYIPFKLYAIDASIQTADIFLICFELFYMNFGLFIICQGIVFVFYTIYTNKHDQLKIIYAGVVLLTGILTLALHIDGNHECYIGLIATLLQIGTNIYTIKLKEQFMCQYIFQHPKYISYTGIIQFLIWSIVLVIVNFIPCPDMNQKCQRGNTLGNFTEYFEETFSQQYNTNNNHKNIAYPVVVFVILILVSSAICYIDNKITIKEQSDKKQIIQQFVFFPIWIWINKSPTNIFQDKKEQKYEQEDEDQDSEFS</sequence>
<keyword evidence="1" id="KW-1133">Transmembrane helix</keyword>
<evidence type="ECO:0000313" key="3">
    <source>
        <dbReference type="Proteomes" id="UP000688137"/>
    </source>
</evidence>
<dbReference type="Proteomes" id="UP000688137">
    <property type="component" value="Unassembled WGS sequence"/>
</dbReference>
<evidence type="ECO:0008006" key="4">
    <source>
        <dbReference type="Google" id="ProtNLM"/>
    </source>
</evidence>
<evidence type="ECO:0000256" key="1">
    <source>
        <dbReference type="SAM" id="Phobius"/>
    </source>
</evidence>
<feature type="transmembrane region" description="Helical" evidence="1">
    <location>
        <begin position="109"/>
        <end position="129"/>
    </location>
</feature>
<proteinExistence type="predicted"/>
<feature type="transmembrane region" description="Helical" evidence="1">
    <location>
        <begin position="138"/>
        <end position="156"/>
    </location>
</feature>
<organism evidence="2 3">
    <name type="scientific">Paramecium primaurelia</name>
    <dbReference type="NCBI Taxonomy" id="5886"/>
    <lineage>
        <taxon>Eukaryota</taxon>
        <taxon>Sar</taxon>
        <taxon>Alveolata</taxon>
        <taxon>Ciliophora</taxon>
        <taxon>Intramacronucleata</taxon>
        <taxon>Oligohymenophorea</taxon>
        <taxon>Peniculida</taxon>
        <taxon>Parameciidae</taxon>
        <taxon>Paramecium</taxon>
    </lineage>
</organism>
<feature type="transmembrane region" description="Helical" evidence="1">
    <location>
        <begin position="258"/>
        <end position="278"/>
    </location>
</feature>
<name>A0A8S1N1A1_PARPR</name>
<dbReference type="AlphaFoldDB" id="A0A8S1N1A1"/>
<keyword evidence="1" id="KW-0812">Transmembrane</keyword>
<feature type="transmembrane region" description="Helical" evidence="1">
    <location>
        <begin position="200"/>
        <end position="219"/>
    </location>
</feature>
<protein>
    <recommendedName>
        <fullName evidence="4">Transmembrane protein</fullName>
    </recommendedName>
</protein>
<feature type="transmembrane region" description="Helical" evidence="1">
    <location>
        <begin position="37"/>
        <end position="58"/>
    </location>
</feature>
<comment type="caution">
    <text evidence="2">The sequence shown here is derived from an EMBL/GenBank/DDBJ whole genome shotgun (WGS) entry which is preliminary data.</text>
</comment>
<gene>
    <name evidence="2" type="ORF">PPRIM_AZ9-3.1.T0690052</name>
</gene>
<keyword evidence="1" id="KW-0472">Membrane</keyword>
<feature type="transmembrane region" description="Helical" evidence="1">
    <location>
        <begin position="162"/>
        <end position="180"/>
    </location>
</feature>
<accession>A0A8S1N1A1</accession>
<feature type="transmembrane region" description="Helical" evidence="1">
    <location>
        <begin position="12"/>
        <end position="31"/>
    </location>
</feature>
<dbReference type="EMBL" id="CAJJDM010000072">
    <property type="protein sequence ID" value="CAD8082985.1"/>
    <property type="molecule type" value="Genomic_DNA"/>
</dbReference>
<keyword evidence="3" id="KW-1185">Reference proteome</keyword>
<dbReference type="OMA" id="HECYIGL"/>
<reference evidence="2" key="1">
    <citation type="submission" date="2021-01" db="EMBL/GenBank/DDBJ databases">
        <authorList>
            <consortium name="Genoscope - CEA"/>
            <person name="William W."/>
        </authorList>
    </citation>
    <scope>NUCLEOTIDE SEQUENCE</scope>
</reference>